<reference evidence="3" key="1">
    <citation type="journal article" date="2019" name="Nat. Commun.">
        <title>Expansion of phycobilisome linker gene families in mesophilic red algae.</title>
        <authorList>
            <person name="Lee J."/>
            <person name="Kim D."/>
            <person name="Bhattacharya D."/>
            <person name="Yoon H.S."/>
        </authorList>
    </citation>
    <scope>NUCLEOTIDE SEQUENCE [LARGE SCALE GENOMIC DNA]</scope>
    <source>
        <strain evidence="3">CCMP 1328</strain>
    </source>
</reference>
<organism evidence="2 3">
    <name type="scientific">Porphyridium purpureum</name>
    <name type="common">Red alga</name>
    <name type="synonym">Porphyridium cruentum</name>
    <dbReference type="NCBI Taxonomy" id="35688"/>
    <lineage>
        <taxon>Eukaryota</taxon>
        <taxon>Rhodophyta</taxon>
        <taxon>Bangiophyceae</taxon>
        <taxon>Porphyridiales</taxon>
        <taxon>Porphyridiaceae</taxon>
        <taxon>Porphyridium</taxon>
    </lineage>
</organism>
<proteinExistence type="predicted"/>
<protein>
    <submittedName>
        <fullName evidence="2">Uncharacterized protein</fullName>
    </submittedName>
</protein>
<evidence type="ECO:0000256" key="1">
    <source>
        <dbReference type="SAM" id="MobiDB-lite"/>
    </source>
</evidence>
<name>A0A5J4Z3P1_PORPP</name>
<accession>A0A5J4Z3P1</accession>
<feature type="region of interest" description="Disordered" evidence="1">
    <location>
        <begin position="117"/>
        <end position="164"/>
    </location>
</feature>
<keyword evidence="3" id="KW-1185">Reference proteome</keyword>
<gene>
    <name evidence="2" type="ORF">FVE85_5158</name>
</gene>
<feature type="region of interest" description="Disordered" evidence="1">
    <location>
        <begin position="1"/>
        <end position="69"/>
    </location>
</feature>
<feature type="compositionally biased region" description="Low complexity" evidence="1">
    <location>
        <begin position="43"/>
        <end position="55"/>
    </location>
</feature>
<evidence type="ECO:0000313" key="3">
    <source>
        <dbReference type="Proteomes" id="UP000324585"/>
    </source>
</evidence>
<comment type="caution">
    <text evidence="2">The sequence shown here is derived from an EMBL/GenBank/DDBJ whole genome shotgun (WGS) entry which is preliminary data.</text>
</comment>
<feature type="compositionally biased region" description="Polar residues" evidence="1">
    <location>
        <begin position="21"/>
        <end position="34"/>
    </location>
</feature>
<feature type="compositionally biased region" description="Polar residues" evidence="1">
    <location>
        <begin position="130"/>
        <end position="145"/>
    </location>
</feature>
<dbReference type="Proteomes" id="UP000324585">
    <property type="component" value="Unassembled WGS sequence"/>
</dbReference>
<dbReference type="AlphaFoldDB" id="A0A5J4Z3P1"/>
<dbReference type="EMBL" id="VRMN01000001">
    <property type="protein sequence ID" value="KAA8497573.1"/>
    <property type="molecule type" value="Genomic_DNA"/>
</dbReference>
<sequence>MKRKTIGGTAGGGSSGRKSTESLTFTKHTPTFLQSLEADAKKTSASARATRANADTGGIPTDKTAPSELDGLAREGFNVLDGYSDHEGDNAREEDGSAVLAAIPVKTGKQRIAMPSTTAAASGKMKDNAVTGNTGQRALQMTRTHQANEKGKPRTTSAPAEKKRAVLLSFTVEEDAASSGSSDAE</sequence>
<evidence type="ECO:0000313" key="2">
    <source>
        <dbReference type="EMBL" id="KAA8497573.1"/>
    </source>
</evidence>